<keyword evidence="2" id="KW-1185">Reference proteome</keyword>
<reference evidence="1 2" key="1">
    <citation type="submission" date="2021-01" db="EMBL/GenBank/DDBJ databases">
        <title>Actinoplanes sp. nov. LDG1-06 isolated from lichen.</title>
        <authorList>
            <person name="Saeng-In P."/>
            <person name="Phongsopitanun W."/>
            <person name="Kanchanasin P."/>
            <person name="Yuki M."/>
            <person name="Kudo T."/>
            <person name="Ohkuma M."/>
            <person name="Tanasupawat S."/>
        </authorList>
    </citation>
    <scope>NUCLEOTIDE SEQUENCE [LARGE SCALE GENOMIC DNA]</scope>
    <source>
        <strain evidence="1 2">LDG1-06</strain>
    </source>
</reference>
<evidence type="ECO:0000313" key="2">
    <source>
        <dbReference type="Proteomes" id="UP000632138"/>
    </source>
</evidence>
<proteinExistence type="predicted"/>
<accession>A0ABS2AEU7</accession>
<comment type="caution">
    <text evidence="1">The sequence shown here is derived from an EMBL/GenBank/DDBJ whole genome shotgun (WGS) entry which is preliminary data.</text>
</comment>
<dbReference type="Proteomes" id="UP000632138">
    <property type="component" value="Unassembled WGS sequence"/>
</dbReference>
<name>A0ABS2AEU7_9ACTN</name>
<evidence type="ECO:0000313" key="1">
    <source>
        <dbReference type="EMBL" id="MBM2618347.1"/>
    </source>
</evidence>
<protein>
    <submittedName>
        <fullName evidence="1">AlkZ family DNA glycosylase</fullName>
    </submittedName>
</protein>
<sequence>MWSSVLRRRVVRNYLASPGTDCADVVAAMCGAHAQVMSAAETSVALRMGGGTLAAVREALWTDRTLVKTWGPRGTVHLLPTRDLGLWTAALAALPHTNPFAADVRMSPAQSSDVVAALDDAVRTAGECLTVDELSDEVVKRTGSWAGDLVMPAFQTYWPRWRQIVGSPLTQGVLCFGPLRGRKVTYTSPSLWSPGFTAWEPTAALHEVIRRYLWSYGPATPAEVARWLSTPVPVVTKAFAAMGQMLEPFTAASDDAAAYGAANVNAASAAAGAAPARDAASVISADAAPVDAAAVAGAAAAAEVAGAAAGVAGAGAAGRQAWLLTNDDSFSEGDATLRLLPYFDAYTVASHPRREVFPGRAFERALARGQAGNYPVLLIDGRAAGVWHQRRSGRRVHVTVEPLSPLSRARLSALDDEVERLGHALAATPTLTIGEVTVGAHA</sequence>
<dbReference type="PANTHER" id="PTHR38479:SF2">
    <property type="entry name" value="WINGED HELIX DNA-BINDING DOMAIN-CONTAINING PROTEIN"/>
    <property type="match status" value="1"/>
</dbReference>
<gene>
    <name evidence="1" type="ORF">JIG36_22560</name>
</gene>
<dbReference type="RefSeq" id="WP_203378361.1">
    <property type="nucleotide sequence ID" value="NZ_JAENHP010000007.1"/>
</dbReference>
<dbReference type="PANTHER" id="PTHR38479">
    <property type="entry name" value="LMO0824 PROTEIN"/>
    <property type="match status" value="1"/>
</dbReference>
<organism evidence="1 2">
    <name type="scientific">Paractinoplanes ovalisporus</name>
    <dbReference type="NCBI Taxonomy" id="2810368"/>
    <lineage>
        <taxon>Bacteria</taxon>
        <taxon>Bacillati</taxon>
        <taxon>Actinomycetota</taxon>
        <taxon>Actinomycetes</taxon>
        <taxon>Micromonosporales</taxon>
        <taxon>Micromonosporaceae</taxon>
        <taxon>Paractinoplanes</taxon>
    </lineage>
</organism>
<dbReference type="InterPro" id="IPR009351">
    <property type="entry name" value="AlkZ-like"/>
</dbReference>
<dbReference type="EMBL" id="JAENHP010000007">
    <property type="protein sequence ID" value="MBM2618347.1"/>
    <property type="molecule type" value="Genomic_DNA"/>
</dbReference>
<dbReference type="Pfam" id="PF06224">
    <property type="entry name" value="AlkZ-like"/>
    <property type="match status" value="1"/>
</dbReference>